<dbReference type="Gene3D" id="3.40.50.1110">
    <property type="entry name" value="SGNH hydrolase"/>
    <property type="match status" value="1"/>
</dbReference>
<dbReference type="RefSeq" id="WP_344912619.1">
    <property type="nucleotide sequence ID" value="NZ_BAAAYO010000010.1"/>
</dbReference>
<organism evidence="1 2">
    <name type="scientific">Paenibacillus hodogayensis</name>
    <dbReference type="NCBI Taxonomy" id="279208"/>
    <lineage>
        <taxon>Bacteria</taxon>
        <taxon>Bacillati</taxon>
        <taxon>Bacillota</taxon>
        <taxon>Bacilli</taxon>
        <taxon>Bacillales</taxon>
        <taxon>Paenibacillaceae</taxon>
        <taxon>Paenibacillus</taxon>
    </lineage>
</organism>
<dbReference type="EMBL" id="JBHMAG010000007">
    <property type="protein sequence ID" value="MFB9751770.1"/>
    <property type="molecule type" value="Genomic_DNA"/>
</dbReference>
<proteinExistence type="predicted"/>
<keyword evidence="2" id="KW-1185">Reference proteome</keyword>
<dbReference type="GO" id="GO:0016787">
    <property type="term" value="F:hydrolase activity"/>
    <property type="evidence" value="ECO:0007669"/>
    <property type="project" value="UniProtKB-KW"/>
</dbReference>
<sequence length="337" mass="37637">MSMSDNAPRSFDLLLPPVIPAVVGHEINLYFDNLIGGEATRYDFDIRGSIGRHRNDRWTCVPEEAGDYPLAVEVYSEDGEKLAEAETVVRVKAAGAGGMDRRVLFVGDSTTAAGIYTGELLRLFSADYSGVTLLGTKGSGRNAFEGRGGWRVIDYYEKEDSPFVFEGKFDFSSYMAETGYEGVDDVCIHLGINDIFHASEENGMGELLGRAMPMLENMIADIRRFNAAVRIGIMLIIPPSRTQDSFGRSYGVLQSRRRYKRKWFLWNRELLHRFSGRDGIDIIPLHVNIDTARNMPSELTAGNARNGRMELSQSNGVHPAPEGYRQMADVLYAWLKA</sequence>
<gene>
    <name evidence="1" type="ORF">ACFFNY_09320</name>
</gene>
<reference evidence="1 2" key="1">
    <citation type="submission" date="2024-09" db="EMBL/GenBank/DDBJ databases">
        <authorList>
            <person name="Sun Q."/>
            <person name="Mori K."/>
        </authorList>
    </citation>
    <scope>NUCLEOTIDE SEQUENCE [LARGE SCALE GENOMIC DNA]</scope>
    <source>
        <strain evidence="1 2">JCM 12520</strain>
    </source>
</reference>
<dbReference type="CDD" id="cd00229">
    <property type="entry name" value="SGNH_hydrolase"/>
    <property type="match status" value="1"/>
</dbReference>
<dbReference type="InterPro" id="IPR036514">
    <property type="entry name" value="SGNH_hydro_sf"/>
</dbReference>
<comment type="caution">
    <text evidence="1">The sequence shown here is derived from an EMBL/GenBank/DDBJ whole genome shotgun (WGS) entry which is preliminary data.</text>
</comment>
<accession>A0ABV5VTZ7</accession>
<dbReference type="InterPro" id="IPR051532">
    <property type="entry name" value="Ester_Hydrolysis_Enzymes"/>
</dbReference>
<evidence type="ECO:0000313" key="1">
    <source>
        <dbReference type="EMBL" id="MFB9751770.1"/>
    </source>
</evidence>
<name>A0ABV5VTZ7_9BACL</name>
<protein>
    <submittedName>
        <fullName evidence="1">SGNH/GDSL hydrolase family protein</fullName>
    </submittedName>
</protein>
<dbReference type="PANTHER" id="PTHR30383:SF5">
    <property type="entry name" value="SGNH HYDROLASE-TYPE ESTERASE DOMAIN-CONTAINING PROTEIN"/>
    <property type="match status" value="1"/>
</dbReference>
<dbReference type="SUPFAM" id="SSF52266">
    <property type="entry name" value="SGNH hydrolase"/>
    <property type="match status" value="1"/>
</dbReference>
<evidence type="ECO:0000313" key="2">
    <source>
        <dbReference type="Proteomes" id="UP001589619"/>
    </source>
</evidence>
<dbReference type="Proteomes" id="UP001589619">
    <property type="component" value="Unassembled WGS sequence"/>
</dbReference>
<keyword evidence="1" id="KW-0378">Hydrolase</keyword>
<dbReference type="Pfam" id="PF00657">
    <property type="entry name" value="Lipase_GDSL"/>
    <property type="match status" value="1"/>
</dbReference>
<dbReference type="InterPro" id="IPR001087">
    <property type="entry name" value="GDSL"/>
</dbReference>
<dbReference type="PANTHER" id="PTHR30383">
    <property type="entry name" value="THIOESTERASE 1/PROTEASE 1/LYSOPHOSPHOLIPASE L1"/>
    <property type="match status" value="1"/>
</dbReference>